<evidence type="ECO:0008006" key="3">
    <source>
        <dbReference type="Google" id="ProtNLM"/>
    </source>
</evidence>
<accession>A0A1C3HHP8</accession>
<feature type="compositionally biased region" description="Basic and acidic residues" evidence="1">
    <location>
        <begin position="92"/>
        <end position="109"/>
    </location>
</feature>
<proteinExistence type="predicted"/>
<protein>
    <recommendedName>
        <fullName evidence="3">DUF2190 family protein</fullName>
    </recommendedName>
</protein>
<evidence type="ECO:0000313" key="2">
    <source>
        <dbReference type="EMBL" id="SAY44547.1"/>
    </source>
</evidence>
<sequence>MVTQQVVLTTTVVATDTLTQQRLVSVTGGLCKSGDVPLGVAEVGGKAGDAVPVNVLGIIAVEAGGVIDAGAALAVDDQGRVVAGGGKTRSKRATEDGKPDTPQPEDPKPAEPTGDEPASATTVGIALDAASGEGQFIRVLWRV</sequence>
<name>A0A1C3HHP8_SERMA</name>
<feature type="region of interest" description="Disordered" evidence="1">
    <location>
        <begin position="80"/>
        <end position="122"/>
    </location>
</feature>
<reference evidence="2" key="1">
    <citation type="submission" date="2016-05" db="EMBL/GenBank/DDBJ databases">
        <authorList>
            <person name="Cock P.J.A."/>
            <person name="Cock P.J.A."/>
        </authorList>
    </citation>
    <scope>NUCLEOTIDE SEQUENCE</scope>
    <source>
        <strain evidence="2">PWN146_assembly</strain>
    </source>
</reference>
<dbReference type="EMBL" id="LT575490">
    <property type="protein sequence ID" value="SAY44547.1"/>
    <property type="molecule type" value="Genomic_DNA"/>
</dbReference>
<dbReference type="InterPro" id="IPR011231">
    <property type="entry name" value="Phage_VT1-Sakai_H0018"/>
</dbReference>
<gene>
    <name evidence="2" type="ORF">PWN146_03257</name>
</gene>
<evidence type="ECO:0000256" key="1">
    <source>
        <dbReference type="SAM" id="MobiDB-lite"/>
    </source>
</evidence>
<dbReference type="AlphaFoldDB" id="A0A1C3HHP8"/>
<dbReference type="Pfam" id="PF09956">
    <property type="entry name" value="Phage_cement_2"/>
    <property type="match status" value="1"/>
</dbReference>
<organism evidence="2">
    <name type="scientific">Serratia marcescens</name>
    <dbReference type="NCBI Taxonomy" id="615"/>
    <lineage>
        <taxon>Bacteria</taxon>
        <taxon>Pseudomonadati</taxon>
        <taxon>Pseudomonadota</taxon>
        <taxon>Gammaproteobacteria</taxon>
        <taxon>Enterobacterales</taxon>
        <taxon>Yersiniaceae</taxon>
        <taxon>Serratia</taxon>
    </lineage>
</organism>